<dbReference type="PANTHER" id="PTHR46663">
    <property type="entry name" value="DIGUANYLATE CYCLASE DGCT-RELATED"/>
    <property type="match status" value="1"/>
</dbReference>
<dbReference type="InterPro" id="IPR000160">
    <property type="entry name" value="GGDEF_dom"/>
</dbReference>
<dbReference type="PANTHER" id="PTHR46663:SF2">
    <property type="entry name" value="GGDEF DOMAIN-CONTAINING PROTEIN"/>
    <property type="match status" value="1"/>
</dbReference>
<feature type="domain" description="GGDEF" evidence="2">
    <location>
        <begin position="337"/>
        <end position="465"/>
    </location>
</feature>
<feature type="transmembrane region" description="Helical" evidence="1">
    <location>
        <begin position="56"/>
        <end position="78"/>
    </location>
</feature>
<dbReference type="NCBIfam" id="TIGR00254">
    <property type="entry name" value="GGDEF"/>
    <property type="match status" value="1"/>
</dbReference>
<gene>
    <name evidence="3" type="ORF">ACFY35_03415</name>
</gene>
<evidence type="ECO:0000259" key="2">
    <source>
        <dbReference type="PROSITE" id="PS50887"/>
    </source>
</evidence>
<dbReference type="InterPro" id="IPR029787">
    <property type="entry name" value="Nucleotide_cyclase"/>
</dbReference>
<dbReference type="RefSeq" id="WP_020511206.1">
    <property type="nucleotide sequence ID" value="NZ_JBIAZU010000001.1"/>
</dbReference>
<keyword evidence="1" id="KW-0812">Transmembrane</keyword>
<dbReference type="EMBL" id="JBIAZU010000001">
    <property type="protein sequence ID" value="MFF5288459.1"/>
    <property type="molecule type" value="Genomic_DNA"/>
</dbReference>
<keyword evidence="4" id="KW-1185">Reference proteome</keyword>
<reference evidence="3 4" key="1">
    <citation type="submission" date="2024-10" db="EMBL/GenBank/DDBJ databases">
        <title>The Natural Products Discovery Center: Release of the First 8490 Sequenced Strains for Exploring Actinobacteria Biosynthetic Diversity.</title>
        <authorList>
            <person name="Kalkreuter E."/>
            <person name="Kautsar S.A."/>
            <person name="Yang D."/>
            <person name="Bader C.D."/>
            <person name="Teijaro C.N."/>
            <person name="Fluegel L."/>
            <person name="Davis C.M."/>
            <person name="Simpson J.R."/>
            <person name="Lauterbach L."/>
            <person name="Steele A.D."/>
            <person name="Gui C."/>
            <person name="Meng S."/>
            <person name="Li G."/>
            <person name="Viehrig K."/>
            <person name="Ye F."/>
            <person name="Su P."/>
            <person name="Kiefer A.F."/>
            <person name="Nichols A."/>
            <person name="Cepeda A.J."/>
            <person name="Yan W."/>
            <person name="Fan B."/>
            <person name="Jiang Y."/>
            <person name="Adhikari A."/>
            <person name="Zheng C.-J."/>
            <person name="Schuster L."/>
            <person name="Cowan T.M."/>
            <person name="Smanski M.J."/>
            <person name="Chevrette M.G."/>
            <person name="De Carvalho L.P.S."/>
            <person name="Shen B."/>
        </authorList>
    </citation>
    <scope>NUCLEOTIDE SEQUENCE [LARGE SCALE GENOMIC DNA]</scope>
    <source>
        <strain evidence="3 4">NPDC000087</strain>
    </source>
</reference>
<dbReference type="InterPro" id="IPR043128">
    <property type="entry name" value="Rev_trsase/Diguanyl_cyclase"/>
</dbReference>
<proteinExistence type="predicted"/>
<evidence type="ECO:0000256" key="1">
    <source>
        <dbReference type="SAM" id="Phobius"/>
    </source>
</evidence>
<feature type="transmembrane region" description="Helical" evidence="1">
    <location>
        <begin position="149"/>
        <end position="173"/>
    </location>
</feature>
<dbReference type="PROSITE" id="PS50887">
    <property type="entry name" value="GGDEF"/>
    <property type="match status" value="1"/>
</dbReference>
<feature type="transmembrane region" description="Helical" evidence="1">
    <location>
        <begin position="214"/>
        <end position="230"/>
    </location>
</feature>
<evidence type="ECO:0000313" key="4">
    <source>
        <dbReference type="Proteomes" id="UP001602245"/>
    </source>
</evidence>
<feature type="transmembrane region" description="Helical" evidence="1">
    <location>
        <begin position="28"/>
        <end position="49"/>
    </location>
</feature>
<dbReference type="Proteomes" id="UP001602245">
    <property type="component" value="Unassembled WGS sequence"/>
</dbReference>
<feature type="transmembrane region" description="Helical" evidence="1">
    <location>
        <begin position="90"/>
        <end position="107"/>
    </location>
</feature>
<dbReference type="InterPro" id="IPR052163">
    <property type="entry name" value="DGC-Regulatory_Protein"/>
</dbReference>
<feature type="transmembrane region" description="Helical" evidence="1">
    <location>
        <begin position="180"/>
        <end position="202"/>
    </location>
</feature>
<dbReference type="SUPFAM" id="SSF55073">
    <property type="entry name" value="Nucleotide cyclase"/>
    <property type="match status" value="1"/>
</dbReference>
<dbReference type="Pfam" id="PF00990">
    <property type="entry name" value="GGDEF"/>
    <property type="match status" value="1"/>
</dbReference>
<evidence type="ECO:0000313" key="3">
    <source>
        <dbReference type="EMBL" id="MFF5288459.1"/>
    </source>
</evidence>
<organism evidence="3 4">
    <name type="scientific">Paractinoplanes globisporus</name>
    <dbReference type="NCBI Taxonomy" id="113565"/>
    <lineage>
        <taxon>Bacteria</taxon>
        <taxon>Bacillati</taxon>
        <taxon>Actinomycetota</taxon>
        <taxon>Actinomycetes</taxon>
        <taxon>Micromonosporales</taxon>
        <taxon>Micromonosporaceae</taxon>
        <taxon>Paractinoplanes</taxon>
    </lineage>
</organism>
<dbReference type="SMART" id="SM00267">
    <property type="entry name" value="GGDEF"/>
    <property type="match status" value="1"/>
</dbReference>
<dbReference type="CDD" id="cd01949">
    <property type="entry name" value="GGDEF"/>
    <property type="match status" value="1"/>
</dbReference>
<sequence length="465" mass="48137">MWKVVGAVALLCGALITALTPDSVLGQAAYLISFAGMTVAAWAAAFRAAAGRRTPWVLISAAVTSWLAGDVTWGILQLTHAETDVGLQDLFWLGGYPLLGAAMLSIVRRRGSGRGRAALQDGLTLSTAAAVAAWQFFIAPGLDGDGDPLAVLVGSLYPVGDVVLLAAVLYLLLSPGRTGVPGALLIAGTGLMLFMDTGITLVTSDWAAGDVDRLNGALLIANGLVVAPLLRRDRDLLTRPARAEVASLHPARLIFLGVAMLTAPITAVVQGAAPAGERFGLLAATVITVALCLARFTGAVREQARAQQSLIHLAGHDSLTGLANRRALSARLSGDIDGLFLLYIDLDGFKAVNDEHGHAAGDAVLIEVARRIRGQVRAGDLCARLGGDEFAVLCRDLDAAGARDLGERLGYALAEPIVADGPIVRVGASVGLADAADCADGDELLSLADHAMFTIKRSRRATVAA</sequence>
<keyword evidence="1" id="KW-1133">Transmembrane helix</keyword>
<protein>
    <submittedName>
        <fullName evidence="3">GGDEF domain-containing protein</fullName>
    </submittedName>
</protein>
<dbReference type="Gene3D" id="3.30.70.270">
    <property type="match status" value="1"/>
</dbReference>
<name>A0ABW6W578_9ACTN</name>
<feature type="transmembrane region" description="Helical" evidence="1">
    <location>
        <begin position="119"/>
        <end position="137"/>
    </location>
</feature>
<keyword evidence="1" id="KW-0472">Membrane</keyword>
<accession>A0ABW6W578</accession>
<comment type="caution">
    <text evidence="3">The sequence shown here is derived from an EMBL/GenBank/DDBJ whole genome shotgun (WGS) entry which is preliminary data.</text>
</comment>
<feature type="transmembrane region" description="Helical" evidence="1">
    <location>
        <begin position="279"/>
        <end position="298"/>
    </location>
</feature>
<feature type="transmembrane region" description="Helical" evidence="1">
    <location>
        <begin position="251"/>
        <end position="273"/>
    </location>
</feature>